<dbReference type="EMBL" id="CP012402">
    <property type="protein sequence ID" value="ALG72637.1"/>
    <property type="molecule type" value="Genomic_DNA"/>
</dbReference>
<dbReference type="InterPro" id="IPR058031">
    <property type="entry name" value="AAA_lid_NorR"/>
</dbReference>
<keyword evidence="6" id="KW-0010">Activator</keyword>
<keyword evidence="5" id="KW-0238">DNA-binding</keyword>
<dbReference type="InterPro" id="IPR003593">
    <property type="entry name" value="AAA+_ATPase"/>
</dbReference>
<evidence type="ECO:0000256" key="1">
    <source>
        <dbReference type="ARBA" id="ARBA00022741"/>
    </source>
</evidence>
<evidence type="ECO:0000256" key="6">
    <source>
        <dbReference type="ARBA" id="ARBA00023159"/>
    </source>
</evidence>
<dbReference type="Pfam" id="PF08448">
    <property type="entry name" value="PAS_4"/>
    <property type="match status" value="1"/>
</dbReference>
<dbReference type="InterPro" id="IPR002078">
    <property type="entry name" value="Sigma_54_int"/>
</dbReference>
<evidence type="ECO:0000256" key="3">
    <source>
        <dbReference type="ARBA" id="ARBA00023012"/>
    </source>
</evidence>
<feature type="domain" description="Sigma-54 factor interaction" evidence="8">
    <location>
        <begin position="160"/>
        <end position="390"/>
    </location>
</feature>
<proteinExistence type="predicted"/>
<dbReference type="FunFam" id="3.40.50.300:FF:000006">
    <property type="entry name" value="DNA-binding transcriptional regulator NtrC"/>
    <property type="match status" value="1"/>
</dbReference>
<dbReference type="SUPFAM" id="SSF55785">
    <property type="entry name" value="PYP-like sensor domain (PAS domain)"/>
    <property type="match status" value="1"/>
</dbReference>
<dbReference type="InterPro" id="IPR025944">
    <property type="entry name" value="Sigma_54_int_dom_CS"/>
</dbReference>
<keyword evidence="1" id="KW-0547">Nucleotide-binding</keyword>
<dbReference type="Pfam" id="PF00158">
    <property type="entry name" value="Sigma54_activat"/>
    <property type="match status" value="1"/>
</dbReference>
<dbReference type="InterPro" id="IPR013656">
    <property type="entry name" value="PAS_4"/>
</dbReference>
<dbReference type="InterPro" id="IPR002197">
    <property type="entry name" value="HTH_Fis"/>
</dbReference>
<evidence type="ECO:0000256" key="5">
    <source>
        <dbReference type="ARBA" id="ARBA00023125"/>
    </source>
</evidence>
<evidence type="ECO:0000259" key="8">
    <source>
        <dbReference type="PROSITE" id="PS50045"/>
    </source>
</evidence>
<dbReference type="SUPFAM" id="SSF46689">
    <property type="entry name" value="Homeodomain-like"/>
    <property type="match status" value="1"/>
</dbReference>
<evidence type="ECO:0000256" key="2">
    <source>
        <dbReference type="ARBA" id="ARBA00022840"/>
    </source>
</evidence>
<dbReference type="InterPro" id="IPR027417">
    <property type="entry name" value="P-loop_NTPase"/>
</dbReference>
<dbReference type="PROSITE" id="PS00675">
    <property type="entry name" value="SIGMA54_INTERACT_1"/>
    <property type="match status" value="1"/>
</dbReference>
<dbReference type="SUPFAM" id="SSF52540">
    <property type="entry name" value="P-loop containing nucleoside triphosphate hydrolases"/>
    <property type="match status" value="1"/>
</dbReference>
<evidence type="ECO:0000256" key="4">
    <source>
        <dbReference type="ARBA" id="ARBA00023015"/>
    </source>
</evidence>
<dbReference type="KEGG" id="ati:AL072_16505"/>
<dbReference type="GO" id="GO:0043565">
    <property type="term" value="F:sequence-specific DNA binding"/>
    <property type="evidence" value="ECO:0007669"/>
    <property type="project" value="InterPro"/>
</dbReference>
<dbReference type="Gene3D" id="3.40.50.300">
    <property type="entry name" value="P-loop containing nucleotide triphosphate hydrolases"/>
    <property type="match status" value="1"/>
</dbReference>
<evidence type="ECO:0000313" key="10">
    <source>
        <dbReference type="Proteomes" id="UP000069935"/>
    </source>
</evidence>
<keyword evidence="3" id="KW-0902">Two-component regulatory system</keyword>
<dbReference type="InterPro" id="IPR009057">
    <property type="entry name" value="Homeodomain-like_sf"/>
</dbReference>
<keyword evidence="7" id="KW-0804">Transcription</keyword>
<dbReference type="RefSeq" id="WP_045583137.1">
    <property type="nucleotide sequence ID" value="NZ_CP012402.1"/>
</dbReference>
<dbReference type="Gene3D" id="3.30.450.20">
    <property type="entry name" value="PAS domain"/>
    <property type="match status" value="1"/>
</dbReference>
<dbReference type="AlphaFoldDB" id="A0AAC9EXT4"/>
<evidence type="ECO:0000256" key="7">
    <source>
        <dbReference type="ARBA" id="ARBA00023163"/>
    </source>
</evidence>
<organism evidence="9 10">
    <name type="scientific">Azospirillum thiophilum</name>
    <dbReference type="NCBI Taxonomy" id="528244"/>
    <lineage>
        <taxon>Bacteria</taxon>
        <taxon>Pseudomonadati</taxon>
        <taxon>Pseudomonadota</taxon>
        <taxon>Alphaproteobacteria</taxon>
        <taxon>Rhodospirillales</taxon>
        <taxon>Azospirillaceae</taxon>
        <taxon>Azospirillum</taxon>
    </lineage>
</organism>
<name>A0AAC9EXT4_9PROT</name>
<dbReference type="CDD" id="cd00009">
    <property type="entry name" value="AAA"/>
    <property type="match status" value="1"/>
</dbReference>
<dbReference type="PROSITE" id="PS00688">
    <property type="entry name" value="SIGMA54_INTERACT_3"/>
    <property type="match status" value="1"/>
</dbReference>
<reference evidence="9 10" key="2">
    <citation type="journal article" date="2016" name="Genome Announc.">
        <title>Complete Genome Sequence of a Strain of Azospirillum thiophilum Isolated from a Sulfide Spring.</title>
        <authorList>
            <person name="Fomenkov A."/>
            <person name="Vincze T."/>
            <person name="Grabovich M."/>
            <person name="Anton B.P."/>
            <person name="Dubinina G."/>
            <person name="Orlova M."/>
            <person name="Belousova E."/>
            <person name="Roberts R.J."/>
        </authorList>
    </citation>
    <scope>NUCLEOTIDE SEQUENCE [LARGE SCALE GENOMIC DNA]</scope>
    <source>
        <strain evidence="9 10">BV-S</strain>
    </source>
</reference>
<dbReference type="Proteomes" id="UP000069935">
    <property type="component" value="Chromosome 2"/>
</dbReference>
<dbReference type="PROSITE" id="PS00676">
    <property type="entry name" value="SIGMA54_INTERACT_2"/>
    <property type="match status" value="1"/>
</dbReference>
<dbReference type="Gene3D" id="1.10.10.60">
    <property type="entry name" value="Homeodomain-like"/>
    <property type="match status" value="1"/>
</dbReference>
<gene>
    <name evidence="9" type="ORF">AL072_16505</name>
</gene>
<reference evidence="10" key="1">
    <citation type="submission" date="2015-08" db="EMBL/GenBank/DDBJ databases">
        <title>Complete Genome Sequence of Azospirillum thiophilum BV-S.</title>
        <authorList>
            <person name="Fomenkov A."/>
            <person name="Vincze T."/>
            <person name="Grabovich M."/>
            <person name="Dubinina G."/>
            <person name="Orlova M."/>
            <person name="Belousova E."/>
            <person name="Roberts R.J."/>
        </authorList>
    </citation>
    <scope>NUCLEOTIDE SEQUENCE [LARGE SCALE GENOMIC DNA]</scope>
    <source>
        <strain evidence="10">BV-S</strain>
    </source>
</reference>
<dbReference type="InterPro" id="IPR025662">
    <property type="entry name" value="Sigma_54_int_dom_ATP-bd_1"/>
</dbReference>
<keyword evidence="4" id="KW-0805">Transcription regulation</keyword>
<sequence>MPTDRAEQFAAARTLMVMIDEMIDGALLVDKDVRIVWSNDKHVWFNDKLMAQLGFQSPADAIGQPVERVIPHSRMREVVETGRSMPLDIMRYGEHTLLVSRLPLRDEQGEVIGALAFALKHSLTYLRPIADRFNKLQSRLNRVEQELAASRASKYTVENLIGFSPAMLEVKRLVRRAGQIRSAVLLLGETGTGKELVAQSIHAGSDRAHRPFVGVNTAAIPENLLEAEFFGVAPGAYTGAGRQPRPGKFQLADGGTLFLDEIGDMPLPLQAKLLRALQEREVEPLGSNKVVKVDVRIVAATSRPLAEMVRSGAFRPDLYYRLNVFPIQLPALRDRRDDLEILASLFSERVALSLDQPMRDLTPPALDRLRRHDWPGNVRELANVVEQVYVRTEGDRITAEDFADILPGAAPDAHLGRSNPSIAVADGKRPLAVAMDDLERSLILEALAGCRGNKLEAARSLGLSRTNLYAKLRKHGIPVQPDD</sequence>
<dbReference type="PANTHER" id="PTHR32071">
    <property type="entry name" value="TRANSCRIPTIONAL REGULATORY PROTEIN"/>
    <property type="match status" value="1"/>
</dbReference>
<keyword evidence="2" id="KW-0067">ATP-binding</keyword>
<protein>
    <submittedName>
        <fullName evidence="9">Fis family transcriptional regulator</fullName>
    </submittedName>
</protein>
<dbReference type="Pfam" id="PF02954">
    <property type="entry name" value="HTH_8"/>
    <property type="match status" value="1"/>
</dbReference>
<dbReference type="PANTHER" id="PTHR32071:SF99">
    <property type="entry name" value="TRANSCRIPTIONAL REGULATORY PROTEIN"/>
    <property type="match status" value="1"/>
</dbReference>
<dbReference type="InterPro" id="IPR035965">
    <property type="entry name" value="PAS-like_dom_sf"/>
</dbReference>
<dbReference type="GO" id="GO:0000160">
    <property type="term" value="P:phosphorelay signal transduction system"/>
    <property type="evidence" value="ECO:0007669"/>
    <property type="project" value="UniProtKB-KW"/>
</dbReference>
<dbReference type="GO" id="GO:0005524">
    <property type="term" value="F:ATP binding"/>
    <property type="evidence" value="ECO:0007669"/>
    <property type="project" value="UniProtKB-KW"/>
</dbReference>
<dbReference type="Gene3D" id="1.10.8.60">
    <property type="match status" value="1"/>
</dbReference>
<keyword evidence="10" id="KW-1185">Reference proteome</keyword>
<dbReference type="PROSITE" id="PS50045">
    <property type="entry name" value="SIGMA54_INTERACT_4"/>
    <property type="match status" value="1"/>
</dbReference>
<dbReference type="InterPro" id="IPR025943">
    <property type="entry name" value="Sigma_54_int_dom_ATP-bd_2"/>
</dbReference>
<accession>A0AAC9EXT4</accession>
<evidence type="ECO:0000313" key="9">
    <source>
        <dbReference type="EMBL" id="ALG72637.1"/>
    </source>
</evidence>
<dbReference type="GO" id="GO:0006355">
    <property type="term" value="P:regulation of DNA-templated transcription"/>
    <property type="evidence" value="ECO:0007669"/>
    <property type="project" value="InterPro"/>
</dbReference>
<dbReference type="PRINTS" id="PR01590">
    <property type="entry name" value="HTHFIS"/>
</dbReference>
<dbReference type="Pfam" id="PF25601">
    <property type="entry name" value="AAA_lid_14"/>
    <property type="match status" value="1"/>
</dbReference>
<dbReference type="SMART" id="SM00382">
    <property type="entry name" value="AAA"/>
    <property type="match status" value="1"/>
</dbReference>